<gene>
    <name evidence="2" type="ORF">CcCBS67573_g09448</name>
</gene>
<accession>A0A507DWP5</accession>
<evidence type="ECO:0000313" key="3">
    <source>
        <dbReference type="Proteomes" id="UP000320333"/>
    </source>
</evidence>
<organism evidence="2 3">
    <name type="scientific">Chytriomyces confervae</name>
    <dbReference type="NCBI Taxonomy" id="246404"/>
    <lineage>
        <taxon>Eukaryota</taxon>
        <taxon>Fungi</taxon>
        <taxon>Fungi incertae sedis</taxon>
        <taxon>Chytridiomycota</taxon>
        <taxon>Chytridiomycota incertae sedis</taxon>
        <taxon>Chytridiomycetes</taxon>
        <taxon>Chytridiales</taxon>
        <taxon>Chytriomycetaceae</taxon>
        <taxon>Chytriomyces</taxon>
    </lineage>
</organism>
<dbReference type="OrthoDB" id="2174976at2759"/>
<dbReference type="AlphaFoldDB" id="A0A507DWP5"/>
<keyword evidence="3" id="KW-1185">Reference proteome</keyword>
<evidence type="ECO:0000256" key="1">
    <source>
        <dbReference type="SAM" id="MobiDB-lite"/>
    </source>
</evidence>
<feature type="compositionally biased region" description="Basic and acidic residues" evidence="1">
    <location>
        <begin position="418"/>
        <end position="432"/>
    </location>
</feature>
<feature type="compositionally biased region" description="Low complexity" evidence="1">
    <location>
        <begin position="439"/>
        <end position="464"/>
    </location>
</feature>
<feature type="region of interest" description="Disordered" evidence="1">
    <location>
        <begin position="591"/>
        <end position="625"/>
    </location>
</feature>
<name>A0A507DWP5_9FUNG</name>
<reference evidence="2 3" key="1">
    <citation type="journal article" date="2019" name="Sci. Rep.">
        <title>Comparative genomics of chytrid fungi reveal insights into the obligate biotrophic and pathogenic lifestyle of Synchytrium endobioticum.</title>
        <authorList>
            <person name="van de Vossenberg B.T.L.H."/>
            <person name="Warris S."/>
            <person name="Nguyen H.D.T."/>
            <person name="van Gent-Pelzer M.P.E."/>
            <person name="Joly D.L."/>
            <person name="van de Geest H.C."/>
            <person name="Bonants P.J.M."/>
            <person name="Smith D.S."/>
            <person name="Levesque C.A."/>
            <person name="van der Lee T.A.J."/>
        </authorList>
    </citation>
    <scope>NUCLEOTIDE SEQUENCE [LARGE SCALE GENOMIC DNA]</scope>
    <source>
        <strain evidence="2 3">CBS 675.73</strain>
    </source>
</reference>
<sequence>MSELIRITTSNHEANLDRANLITQTEFLGPGGVNLLILDDEYTRRQTTTTGYSRFSPTPTPPLKMTETTCSFDATTVASNIADAKTRNHLDTSTNVSQAAAAGSRDNNNNMKPFKCPHSNCLKDLPAPETATATTPTVTATVLQLQQASAHQFHQNIKNTPQFFFKELETRQKIMTDFYQTSFKLSHDNISRFPYWLCDLQGMAAMMSGNFIYTILFDHKAHDAFASPFVTNADQTDPGLLKHARFDNPTNPANPFTLKFTDTPCVAPGSRIDNIAMIRIIRANCEPSLAEILPRGCEMAQTLIRVLQSRYLDVKISQTNGLTLEWVSLKHLETETFTQYWDRARDMISRMESEPVAREHEHYLKFPHLVDNIIRGLLHSASEIQIEALRNAKYVTLDQLYLSITALERKMGFKPKVKDLKLNTNSSRERSRGRGHGNHGTSGPSRPHPYSNNHGSNSNNSHPSRTSNRGNWQAQQWTDPAPQLVPLSQKIHVLEDTGRPKTPCPICNLLHWKIQCHKHLNYAANALLPFPAGKRLIPFNRVRRDLQNEPAIKTLYSQQQHAPMQYAANHSHHVAQPFVIDPQQQYYMYPPIQPQQPLQPQQYPLQTQPPLQQTEQAQPQQPQTPLVVYGNNPPNGMPAPPLYENVYPAHFYRGQQ</sequence>
<feature type="region of interest" description="Disordered" evidence="1">
    <location>
        <begin position="418"/>
        <end position="473"/>
    </location>
</feature>
<evidence type="ECO:0000313" key="2">
    <source>
        <dbReference type="EMBL" id="TPX55595.1"/>
    </source>
</evidence>
<dbReference type="Proteomes" id="UP000320333">
    <property type="component" value="Unassembled WGS sequence"/>
</dbReference>
<dbReference type="EMBL" id="QEAP01000841">
    <property type="protein sequence ID" value="TPX55595.1"/>
    <property type="molecule type" value="Genomic_DNA"/>
</dbReference>
<protein>
    <submittedName>
        <fullName evidence="2">Uncharacterized protein</fullName>
    </submittedName>
</protein>
<comment type="caution">
    <text evidence="2">The sequence shown here is derived from an EMBL/GenBank/DDBJ whole genome shotgun (WGS) entry which is preliminary data.</text>
</comment>
<proteinExistence type="predicted"/>